<dbReference type="InterPro" id="IPR011335">
    <property type="entry name" value="Restrct_endonuc-II-like"/>
</dbReference>
<evidence type="ECO:0000313" key="2">
    <source>
        <dbReference type="EMBL" id="QDU24246.1"/>
    </source>
</evidence>
<dbReference type="AlphaFoldDB" id="A0A517Y354"/>
<name>A0A517Y354_9BACT</name>
<dbReference type="KEGG" id="uli:ETAA1_62600"/>
<reference evidence="2 3" key="1">
    <citation type="submission" date="2019-02" db="EMBL/GenBank/DDBJ databases">
        <title>Deep-cultivation of Planctomycetes and their phenomic and genomic characterization uncovers novel biology.</title>
        <authorList>
            <person name="Wiegand S."/>
            <person name="Jogler M."/>
            <person name="Boedeker C."/>
            <person name="Pinto D."/>
            <person name="Vollmers J."/>
            <person name="Rivas-Marin E."/>
            <person name="Kohn T."/>
            <person name="Peeters S.H."/>
            <person name="Heuer A."/>
            <person name="Rast P."/>
            <person name="Oberbeckmann S."/>
            <person name="Bunk B."/>
            <person name="Jeske O."/>
            <person name="Meyerdierks A."/>
            <person name="Storesund J.E."/>
            <person name="Kallscheuer N."/>
            <person name="Luecker S."/>
            <person name="Lage O.M."/>
            <person name="Pohl T."/>
            <person name="Merkel B.J."/>
            <person name="Hornburger P."/>
            <person name="Mueller R.-W."/>
            <person name="Bruemmer F."/>
            <person name="Labrenz M."/>
            <person name="Spormann A.M."/>
            <person name="Op den Camp H."/>
            <person name="Overmann J."/>
            <person name="Amann R."/>
            <person name="Jetten M.S.M."/>
            <person name="Mascher T."/>
            <person name="Medema M.H."/>
            <person name="Devos D.P."/>
            <person name="Kaster A.-K."/>
            <person name="Ovreas L."/>
            <person name="Rohde M."/>
            <person name="Galperin M.Y."/>
            <person name="Jogler C."/>
        </authorList>
    </citation>
    <scope>NUCLEOTIDE SEQUENCE [LARGE SCALE GENOMIC DNA]</scope>
    <source>
        <strain evidence="2 3">ETA_A1</strain>
    </source>
</reference>
<accession>A0A517Y354</accession>
<dbReference type="Proteomes" id="UP000319576">
    <property type="component" value="Chromosome"/>
</dbReference>
<feature type="domain" description="DUF559" evidence="1">
    <location>
        <begin position="323"/>
        <end position="386"/>
    </location>
</feature>
<dbReference type="SUPFAM" id="SSF52980">
    <property type="entry name" value="Restriction endonuclease-like"/>
    <property type="match status" value="1"/>
</dbReference>
<dbReference type="OrthoDB" id="282871at2"/>
<dbReference type="RefSeq" id="WP_145244416.1">
    <property type="nucleotide sequence ID" value="NZ_CP036273.1"/>
</dbReference>
<evidence type="ECO:0000313" key="3">
    <source>
        <dbReference type="Proteomes" id="UP000319576"/>
    </source>
</evidence>
<dbReference type="Gene3D" id="3.40.960.10">
    <property type="entry name" value="VSR Endonuclease"/>
    <property type="match status" value="1"/>
</dbReference>
<dbReference type="EMBL" id="CP036273">
    <property type="protein sequence ID" value="QDU24246.1"/>
    <property type="molecule type" value="Genomic_DNA"/>
</dbReference>
<organism evidence="2 3">
    <name type="scientific">Urbifossiella limnaea</name>
    <dbReference type="NCBI Taxonomy" id="2528023"/>
    <lineage>
        <taxon>Bacteria</taxon>
        <taxon>Pseudomonadati</taxon>
        <taxon>Planctomycetota</taxon>
        <taxon>Planctomycetia</taxon>
        <taxon>Gemmatales</taxon>
        <taxon>Gemmataceae</taxon>
        <taxon>Urbifossiella</taxon>
    </lineage>
</organism>
<protein>
    <recommendedName>
        <fullName evidence="1">DUF559 domain-containing protein</fullName>
    </recommendedName>
</protein>
<keyword evidence="3" id="KW-1185">Reference proteome</keyword>
<dbReference type="InterPro" id="IPR007569">
    <property type="entry name" value="DUF559"/>
</dbReference>
<gene>
    <name evidence="2" type="ORF">ETAA1_62600</name>
</gene>
<dbReference type="Pfam" id="PF04480">
    <property type="entry name" value="DUF559"/>
    <property type="match status" value="1"/>
</dbReference>
<sequence length="398" mass="42198">MPPTDSMPLDRLQTRRAQGVPTVTILAGPIGVGIQAWRGWAATRGRTVRPASDADPTALVAGWAEDAFAAGLVDDATAWLAAVAGADADRMTRHDLDRLWQGLPIDPAAPAARAAYRVLADAATGARPDPEALVRELADPAAVVRGLTGLLPEPRWPALLLVEPPGADPVAWLTAATAALEPLVAAEPRLPVAVAVRAEGVERFLAARAGTRGAALVREGLVEVRGVSGDELTQRLRAAGVDPPPAAAAALTAGGLADDVADAFVAAAATVRRPTAGDVASDFRSVHEQFLFEQLESLPQTAGLFRPNAELPFRHGPRTGEADLLAERPRVAVEVDGAVFHLHPEQYRRDRRKDWLYQQHGYVVLRFLAEDVVENLPAVLATIVDAVTQRLPRRGACP</sequence>
<evidence type="ECO:0000259" key="1">
    <source>
        <dbReference type="Pfam" id="PF04480"/>
    </source>
</evidence>
<proteinExistence type="predicted"/>